<feature type="domain" description="Histidine kinase" evidence="8">
    <location>
        <begin position="515"/>
        <end position="708"/>
    </location>
</feature>
<dbReference type="PANTHER" id="PTHR43711:SF1">
    <property type="entry name" value="HISTIDINE KINASE 1"/>
    <property type="match status" value="1"/>
</dbReference>
<keyword evidence="5" id="KW-0902">Two-component regulatory system</keyword>
<dbReference type="InterPro" id="IPR050736">
    <property type="entry name" value="Sensor_HK_Regulatory"/>
</dbReference>
<evidence type="ECO:0000259" key="8">
    <source>
        <dbReference type="PROSITE" id="PS50109"/>
    </source>
</evidence>
<dbReference type="Pfam" id="PF00512">
    <property type="entry name" value="HisKA"/>
    <property type="match status" value="1"/>
</dbReference>
<dbReference type="EMBL" id="QPKV01000006">
    <property type="protein sequence ID" value="RDC55753.1"/>
    <property type="molecule type" value="Genomic_DNA"/>
</dbReference>
<feature type="transmembrane region" description="Helical" evidence="7">
    <location>
        <begin position="465"/>
        <end position="483"/>
    </location>
</feature>
<dbReference type="Gene3D" id="1.25.40.10">
    <property type="entry name" value="Tetratricopeptide repeat domain"/>
    <property type="match status" value="2"/>
</dbReference>
<proteinExistence type="predicted"/>
<dbReference type="AlphaFoldDB" id="A0A369PT68"/>
<dbReference type="SMART" id="SM00388">
    <property type="entry name" value="HisKA"/>
    <property type="match status" value="1"/>
</dbReference>
<protein>
    <recommendedName>
        <fullName evidence="2">histidine kinase</fullName>
        <ecNumber evidence="2">2.7.13.3</ecNumber>
    </recommendedName>
</protein>
<evidence type="ECO:0000313" key="9">
    <source>
        <dbReference type="EMBL" id="RDC55753.1"/>
    </source>
</evidence>
<dbReference type="GO" id="GO:0000155">
    <property type="term" value="F:phosphorelay sensor kinase activity"/>
    <property type="evidence" value="ECO:0007669"/>
    <property type="project" value="InterPro"/>
</dbReference>
<keyword evidence="10" id="KW-1185">Reference proteome</keyword>
<dbReference type="InterPro" id="IPR003661">
    <property type="entry name" value="HisK_dim/P_dom"/>
</dbReference>
<dbReference type="Pfam" id="PF02518">
    <property type="entry name" value="HATPase_c"/>
    <property type="match status" value="1"/>
</dbReference>
<comment type="caution">
    <text evidence="9">The sequence shown here is derived from an EMBL/GenBank/DDBJ whole genome shotgun (WGS) entry which is preliminary data.</text>
</comment>
<sequence length="708" mass="81239">MLLQNQTYNQPDSIKVKILTEIYRQYMRMKDVERTEDYVDRTIQLAQKLKLKKFSALAYYRRGLFYHGRTDYVRAEENYLKAVAEYNQIRNLDMVAGTYLNLGALYSIIPDYAKALEVNQKAIAIYEKMGNEQDMASCYTNISSIYQDLGKISQSLIYLKMALKVFLKEGENSRGVGVVYNLMGSAYLNASSDELIKMGTNVQQRLKLALENFERSLKTAEMLKDNELISTNKKSIGNVYNELGENDLALKSYQKAIQISKTSDDKSIYAECLYALGNFYEKQKDYENALVLYANCFDMAKRANLLEIKKKSVLGLSDVYEELKNYDKALAFYKEYILIKDQIFNADKEKEITRRQMQIDFGFKEKDYQFKQKITNIELQKQVLLAKQQQQALFLKQQQLALSDNEKALQRLAFLKKQVDLEIEREVQNGKFERAKLRAKYETSLRDRQINKQEQQIKFDWRVKIFLSVAITLVLLTAIIIFFNQRKTTRLNKIISTQKRKLEHLSRVKDRIFSVVSHDMRTPVNSLISFIQLLEGGAIEQEKLTRYAASLRNNLTYTSTMMENLLNWAASQMQGFNPYLESLDIHNVVLEVVKSLKDQAEQKNITLESSIAADTICKADANMLSLIMRNLISNSIKFTPKGGQISIESSEMPGYLAIKIIDTGIGLTAEQINHFNKPGFLGAGVSTLGTDKEKGTGLGLMLAELLLV</sequence>
<feature type="repeat" description="TPR" evidence="6">
    <location>
        <begin position="270"/>
        <end position="303"/>
    </location>
</feature>
<evidence type="ECO:0000313" key="10">
    <source>
        <dbReference type="Proteomes" id="UP000253961"/>
    </source>
</evidence>
<dbReference type="SMART" id="SM00387">
    <property type="entry name" value="HATPase_c"/>
    <property type="match status" value="1"/>
</dbReference>
<dbReference type="InterPro" id="IPR011990">
    <property type="entry name" value="TPR-like_helical_dom_sf"/>
</dbReference>
<evidence type="ECO:0000256" key="7">
    <source>
        <dbReference type="SAM" id="Phobius"/>
    </source>
</evidence>
<dbReference type="InterPro" id="IPR036097">
    <property type="entry name" value="HisK_dim/P_sf"/>
</dbReference>
<evidence type="ECO:0000256" key="4">
    <source>
        <dbReference type="ARBA" id="ARBA00022777"/>
    </source>
</evidence>
<dbReference type="PANTHER" id="PTHR43711">
    <property type="entry name" value="TWO-COMPONENT HISTIDINE KINASE"/>
    <property type="match status" value="1"/>
</dbReference>
<dbReference type="Gene3D" id="1.10.287.130">
    <property type="match status" value="1"/>
</dbReference>
<dbReference type="Gene3D" id="3.30.565.10">
    <property type="entry name" value="Histidine kinase-like ATPase, C-terminal domain"/>
    <property type="match status" value="1"/>
</dbReference>
<keyword evidence="7" id="KW-0472">Membrane</keyword>
<dbReference type="PROSITE" id="PS50109">
    <property type="entry name" value="HIS_KIN"/>
    <property type="match status" value="1"/>
</dbReference>
<dbReference type="SUPFAM" id="SSF55874">
    <property type="entry name" value="ATPase domain of HSP90 chaperone/DNA topoisomerase II/histidine kinase"/>
    <property type="match status" value="1"/>
</dbReference>
<dbReference type="CDD" id="cd00082">
    <property type="entry name" value="HisKA"/>
    <property type="match status" value="1"/>
</dbReference>
<evidence type="ECO:0000256" key="3">
    <source>
        <dbReference type="ARBA" id="ARBA00022679"/>
    </source>
</evidence>
<dbReference type="PROSITE" id="PS50005">
    <property type="entry name" value="TPR"/>
    <property type="match status" value="3"/>
</dbReference>
<dbReference type="Pfam" id="PF13181">
    <property type="entry name" value="TPR_8"/>
    <property type="match status" value="2"/>
</dbReference>
<dbReference type="Proteomes" id="UP000253961">
    <property type="component" value="Unassembled WGS sequence"/>
</dbReference>
<dbReference type="InterPro" id="IPR005467">
    <property type="entry name" value="His_kinase_dom"/>
</dbReference>
<keyword evidence="7" id="KW-1133">Transmembrane helix</keyword>
<dbReference type="InterPro" id="IPR019734">
    <property type="entry name" value="TPR_rpt"/>
</dbReference>
<keyword evidence="3" id="KW-0808">Transferase</keyword>
<dbReference type="SMART" id="SM00028">
    <property type="entry name" value="TPR"/>
    <property type="match status" value="7"/>
</dbReference>
<feature type="repeat" description="TPR" evidence="6">
    <location>
        <begin position="96"/>
        <end position="129"/>
    </location>
</feature>
<dbReference type="InterPro" id="IPR036890">
    <property type="entry name" value="HATPase_C_sf"/>
</dbReference>
<dbReference type="InterPro" id="IPR003594">
    <property type="entry name" value="HATPase_dom"/>
</dbReference>
<keyword evidence="7" id="KW-0812">Transmembrane</keyword>
<keyword evidence="4" id="KW-0418">Kinase</keyword>
<dbReference type="SUPFAM" id="SSF47384">
    <property type="entry name" value="Homodimeric domain of signal transducing histidine kinase"/>
    <property type="match status" value="1"/>
</dbReference>
<name>A0A369PT68_9SPHI</name>
<evidence type="ECO:0000256" key="1">
    <source>
        <dbReference type="ARBA" id="ARBA00000085"/>
    </source>
</evidence>
<dbReference type="SUPFAM" id="SSF48452">
    <property type="entry name" value="TPR-like"/>
    <property type="match status" value="2"/>
</dbReference>
<gene>
    <name evidence="9" type="ORF">DU508_15910</name>
</gene>
<evidence type="ECO:0000256" key="5">
    <source>
        <dbReference type="ARBA" id="ARBA00023012"/>
    </source>
</evidence>
<feature type="repeat" description="TPR" evidence="6">
    <location>
        <begin position="230"/>
        <end position="263"/>
    </location>
</feature>
<organism evidence="9 10">
    <name type="scientific">Pedobacter chinensis</name>
    <dbReference type="NCBI Taxonomy" id="2282421"/>
    <lineage>
        <taxon>Bacteria</taxon>
        <taxon>Pseudomonadati</taxon>
        <taxon>Bacteroidota</taxon>
        <taxon>Sphingobacteriia</taxon>
        <taxon>Sphingobacteriales</taxon>
        <taxon>Sphingobacteriaceae</taxon>
        <taxon>Pedobacter</taxon>
    </lineage>
</organism>
<keyword evidence="6" id="KW-0802">TPR repeat</keyword>
<dbReference type="Pfam" id="PF13424">
    <property type="entry name" value="TPR_12"/>
    <property type="match status" value="2"/>
</dbReference>
<evidence type="ECO:0000256" key="6">
    <source>
        <dbReference type="PROSITE-ProRule" id="PRU00339"/>
    </source>
</evidence>
<reference evidence="9 10" key="1">
    <citation type="submission" date="2018-07" db="EMBL/GenBank/DDBJ databases">
        <title>Pedobacter sp. nov., isolated from soil.</title>
        <authorList>
            <person name="Zhou L.Y."/>
            <person name="Du Z.J."/>
        </authorList>
    </citation>
    <scope>NUCLEOTIDE SEQUENCE [LARGE SCALE GENOMIC DNA]</scope>
    <source>
        <strain evidence="9 10">JDX94</strain>
    </source>
</reference>
<comment type="catalytic activity">
    <reaction evidence="1">
        <text>ATP + protein L-histidine = ADP + protein N-phospho-L-histidine.</text>
        <dbReference type="EC" id="2.7.13.3"/>
    </reaction>
</comment>
<evidence type="ECO:0000256" key="2">
    <source>
        <dbReference type="ARBA" id="ARBA00012438"/>
    </source>
</evidence>
<dbReference type="EC" id="2.7.13.3" evidence="2"/>
<accession>A0A369PT68</accession>